<dbReference type="PANTHER" id="PTHR34477">
    <property type="entry name" value="UPF0213 PROTEIN YHBQ"/>
    <property type="match status" value="1"/>
</dbReference>
<organism evidence="3 4">
    <name type="scientific">Microterricola viridarii</name>
    <dbReference type="NCBI Taxonomy" id="412690"/>
    <lineage>
        <taxon>Bacteria</taxon>
        <taxon>Bacillati</taxon>
        <taxon>Actinomycetota</taxon>
        <taxon>Actinomycetes</taxon>
        <taxon>Micrococcales</taxon>
        <taxon>Microbacteriaceae</taxon>
        <taxon>Microterricola</taxon>
    </lineage>
</organism>
<dbReference type="EMBL" id="CP014145">
    <property type="protein sequence ID" value="AMB58410.1"/>
    <property type="molecule type" value="Genomic_DNA"/>
</dbReference>
<sequence length="107" mass="12526">MPYMYIVECSDGSYYVGSAWDVEQRVWQHNHEGGAAYTRRRQPVTLVYFEEYDRIDEAYGREKQVQRWSRAKRRALIDGVGAELLPGLARKRWGIEHTSPDAHPLVE</sequence>
<dbReference type="InterPro" id="IPR035901">
    <property type="entry name" value="GIY-YIG_endonuc_sf"/>
</dbReference>
<feature type="domain" description="GIY-YIG" evidence="2">
    <location>
        <begin position="1"/>
        <end position="75"/>
    </location>
</feature>
<accession>A0A109QWN9</accession>
<dbReference type="PROSITE" id="PS50164">
    <property type="entry name" value="GIY_YIG"/>
    <property type="match status" value="1"/>
</dbReference>
<evidence type="ECO:0000313" key="4">
    <source>
        <dbReference type="Proteomes" id="UP000058305"/>
    </source>
</evidence>
<dbReference type="InterPro" id="IPR050190">
    <property type="entry name" value="UPF0213_domain"/>
</dbReference>
<dbReference type="RefSeq" id="WP_067227103.1">
    <property type="nucleotide sequence ID" value="NZ_CP014145.1"/>
</dbReference>
<dbReference type="CDD" id="cd10456">
    <property type="entry name" value="GIY-YIG_UPF0213"/>
    <property type="match status" value="1"/>
</dbReference>
<dbReference type="AlphaFoldDB" id="A0A109QWN9"/>
<evidence type="ECO:0000256" key="1">
    <source>
        <dbReference type="ARBA" id="ARBA00007435"/>
    </source>
</evidence>
<comment type="similarity">
    <text evidence="1">Belongs to the UPF0213 family.</text>
</comment>
<dbReference type="PANTHER" id="PTHR34477:SF1">
    <property type="entry name" value="UPF0213 PROTEIN YHBQ"/>
    <property type="match status" value="1"/>
</dbReference>
<dbReference type="Proteomes" id="UP000058305">
    <property type="component" value="Chromosome"/>
</dbReference>
<gene>
    <name evidence="3" type="ORF">AWU67_05585</name>
</gene>
<dbReference type="InterPro" id="IPR000305">
    <property type="entry name" value="GIY-YIG_endonuc"/>
</dbReference>
<keyword evidence="4" id="KW-1185">Reference proteome</keyword>
<reference evidence="4" key="2">
    <citation type="submission" date="2016-01" db="EMBL/GenBank/DDBJ databases">
        <title>First complete genome sequence of a species in the genus Microterricola, an extremophilic cold active enzyme producing strain ERGS5:02 isolated from Sikkim Himalaya.</title>
        <authorList>
            <person name="Kumar R."/>
            <person name="Singh D."/>
            <person name="Swarnkar M.K."/>
        </authorList>
    </citation>
    <scope>NUCLEOTIDE SEQUENCE [LARGE SCALE GENOMIC DNA]</scope>
    <source>
        <strain evidence="4">ERGS5:02</strain>
    </source>
</reference>
<evidence type="ECO:0000259" key="2">
    <source>
        <dbReference type="PROSITE" id="PS50164"/>
    </source>
</evidence>
<protein>
    <submittedName>
        <fullName evidence="3">Excinuclease ABC subunit C</fullName>
    </submittedName>
</protein>
<dbReference type="KEGG" id="mvd:AWU67_05585"/>
<proteinExistence type="inferred from homology"/>
<dbReference type="SUPFAM" id="SSF82771">
    <property type="entry name" value="GIY-YIG endonuclease"/>
    <property type="match status" value="1"/>
</dbReference>
<name>A0A109QWN9_9MICO</name>
<reference evidence="3 4" key="1">
    <citation type="journal article" date="2016" name="J. Biotechnol.">
        <title>First complete genome sequence of a species in the genus Microterricola, an extremophilic cold active enzyme producing bacterial strain ERGS5:02 isolated from Sikkim Himalaya.</title>
        <authorList>
            <person name="Himanshu"/>
            <person name="Swarnkar M.K."/>
            <person name="Singh D."/>
            <person name="Kumar R."/>
        </authorList>
    </citation>
    <scope>NUCLEOTIDE SEQUENCE [LARGE SCALE GENOMIC DNA]</scope>
    <source>
        <strain evidence="3 4">ERGS5:02</strain>
    </source>
</reference>
<dbReference type="Gene3D" id="3.40.1440.10">
    <property type="entry name" value="GIY-YIG endonuclease"/>
    <property type="match status" value="1"/>
</dbReference>
<evidence type="ECO:0000313" key="3">
    <source>
        <dbReference type="EMBL" id="AMB58410.1"/>
    </source>
</evidence>
<dbReference type="Pfam" id="PF01541">
    <property type="entry name" value="GIY-YIG"/>
    <property type="match status" value="1"/>
</dbReference>